<dbReference type="Proteomes" id="UP001314170">
    <property type="component" value="Unassembled WGS sequence"/>
</dbReference>
<accession>A0AAV1SCB5</accession>
<dbReference type="EMBL" id="CAWUPB010001173">
    <property type="protein sequence ID" value="CAK7349011.1"/>
    <property type="molecule type" value="Genomic_DNA"/>
</dbReference>
<comment type="caution">
    <text evidence="1">The sequence shown here is derived from an EMBL/GenBank/DDBJ whole genome shotgun (WGS) entry which is preliminary data.</text>
</comment>
<proteinExistence type="predicted"/>
<protein>
    <submittedName>
        <fullName evidence="1">Uncharacterized protein</fullName>
    </submittedName>
</protein>
<organism evidence="1 2">
    <name type="scientific">Dovyalis caffra</name>
    <dbReference type="NCBI Taxonomy" id="77055"/>
    <lineage>
        <taxon>Eukaryota</taxon>
        <taxon>Viridiplantae</taxon>
        <taxon>Streptophyta</taxon>
        <taxon>Embryophyta</taxon>
        <taxon>Tracheophyta</taxon>
        <taxon>Spermatophyta</taxon>
        <taxon>Magnoliopsida</taxon>
        <taxon>eudicotyledons</taxon>
        <taxon>Gunneridae</taxon>
        <taxon>Pentapetalae</taxon>
        <taxon>rosids</taxon>
        <taxon>fabids</taxon>
        <taxon>Malpighiales</taxon>
        <taxon>Salicaceae</taxon>
        <taxon>Flacourtieae</taxon>
        <taxon>Dovyalis</taxon>
    </lineage>
</organism>
<reference evidence="1 2" key="1">
    <citation type="submission" date="2024-01" db="EMBL/GenBank/DDBJ databases">
        <authorList>
            <person name="Waweru B."/>
        </authorList>
    </citation>
    <scope>NUCLEOTIDE SEQUENCE [LARGE SCALE GENOMIC DNA]</scope>
</reference>
<name>A0AAV1SCB5_9ROSI</name>
<keyword evidence="2" id="KW-1185">Reference proteome</keyword>
<sequence length="89" mass="9747">MVCWLGSVRLVRGATGAGVRRACSDWWSGRARCLVGKKKLSEECLAWEGSFSAACGEDVPRMEGVVFGKRCVGKREVAIVREREEAENG</sequence>
<evidence type="ECO:0000313" key="2">
    <source>
        <dbReference type="Proteomes" id="UP001314170"/>
    </source>
</evidence>
<gene>
    <name evidence="1" type="ORF">DCAF_LOCUS21720</name>
</gene>
<dbReference type="AlphaFoldDB" id="A0AAV1SCB5"/>
<evidence type="ECO:0000313" key="1">
    <source>
        <dbReference type="EMBL" id="CAK7349011.1"/>
    </source>
</evidence>